<evidence type="ECO:0000313" key="2">
    <source>
        <dbReference type="EMBL" id="STS92038.1"/>
    </source>
</evidence>
<sequence>MHNKKINQLLIGAALAAMVPAVSAAETPAWNGSVLGFEAGQQGLLGDMLGIRPILEENGFHYNLGYLNEDGLQRRRRLRP</sequence>
<protein>
    <submittedName>
        <fullName evidence="2">Putative carbohydrate-selective porin</fullName>
    </submittedName>
</protein>
<keyword evidence="1" id="KW-0732">Signal</keyword>
<gene>
    <name evidence="2" type="ORF">NCTC9177_05968</name>
</gene>
<feature type="signal peptide" evidence="1">
    <location>
        <begin position="1"/>
        <end position="24"/>
    </location>
</feature>
<comment type="caution">
    <text evidence="2">The sequence shown here is derived from an EMBL/GenBank/DDBJ whole genome shotgun (WGS) entry which is preliminary data.</text>
</comment>
<dbReference type="EMBL" id="UGKR01000003">
    <property type="protein sequence ID" value="STS92038.1"/>
    <property type="molecule type" value="Genomic_DNA"/>
</dbReference>
<dbReference type="Proteomes" id="UP000254545">
    <property type="component" value="Unassembled WGS sequence"/>
</dbReference>
<name>A0A7H4MNY8_KLEVA</name>
<accession>A0A7H4MNY8</accession>
<organism evidence="2 3">
    <name type="scientific">Klebsiella variicola</name>
    <dbReference type="NCBI Taxonomy" id="244366"/>
    <lineage>
        <taxon>Bacteria</taxon>
        <taxon>Pseudomonadati</taxon>
        <taxon>Pseudomonadota</taxon>
        <taxon>Gammaproteobacteria</taxon>
        <taxon>Enterobacterales</taxon>
        <taxon>Enterobacteriaceae</taxon>
        <taxon>Klebsiella/Raoultella group</taxon>
        <taxon>Klebsiella</taxon>
        <taxon>Klebsiella pneumoniae complex</taxon>
    </lineage>
</organism>
<evidence type="ECO:0000256" key="1">
    <source>
        <dbReference type="SAM" id="SignalP"/>
    </source>
</evidence>
<reference evidence="2 3" key="1">
    <citation type="submission" date="2018-06" db="EMBL/GenBank/DDBJ databases">
        <authorList>
            <consortium name="Pathogen Informatics"/>
            <person name="Doyle S."/>
        </authorList>
    </citation>
    <scope>NUCLEOTIDE SEQUENCE [LARGE SCALE GENOMIC DNA]</scope>
    <source>
        <strain evidence="2 3">NCTC9177</strain>
    </source>
</reference>
<evidence type="ECO:0000313" key="3">
    <source>
        <dbReference type="Proteomes" id="UP000254545"/>
    </source>
</evidence>
<feature type="chain" id="PRO_5028993568" evidence="1">
    <location>
        <begin position="25"/>
        <end position="80"/>
    </location>
</feature>
<dbReference type="AlphaFoldDB" id="A0A7H4MNY8"/>
<proteinExistence type="predicted"/>